<gene>
    <name evidence="3" type="ORF">GCM10022214_18440</name>
</gene>
<feature type="compositionally biased region" description="Low complexity" evidence="1">
    <location>
        <begin position="326"/>
        <end position="348"/>
    </location>
</feature>
<protein>
    <recommendedName>
        <fullName evidence="5">SAF domain-containing protein</fullName>
    </recommendedName>
</protein>
<keyword evidence="2" id="KW-0812">Transmembrane</keyword>
<name>A0ABP7VDS3_9ACTN</name>
<dbReference type="EMBL" id="BAAAZG010000007">
    <property type="protein sequence ID" value="GAA4064777.1"/>
    <property type="molecule type" value="Genomic_DNA"/>
</dbReference>
<accession>A0ABP7VDS3</accession>
<dbReference type="Proteomes" id="UP001500683">
    <property type="component" value="Unassembled WGS sequence"/>
</dbReference>
<feature type="region of interest" description="Disordered" evidence="1">
    <location>
        <begin position="281"/>
        <end position="348"/>
    </location>
</feature>
<keyword evidence="2" id="KW-0472">Membrane</keyword>
<sequence length="348" mass="34168">MPGDRQGECGGLQAQDGARIRGRDPEGAGARRGGKEHVASAMKSNQSAVASGTTAAGAGAAAGLGRSGLGASGGQRLPSAPRERKPALAALAVLLILGGALTSAYLVMASGQRVSAIRIAQPVAAGQRIPAGALEEVQIGDTGVAYISWSERLRVTQAYAAVPLVKGALLTNEMVSRGDDAARGRVVVGLALKPGQFPARGLETGRRVALYAVGGANGGPRAGTVLSTDAIVLGVGGGTSDRLRDDLTSVDVAVAPGEAALVTQAASAGTVAVGLVPDGTQVGSAPASTPERTREASPGTGGSQSPGADDGGQNPPPNPGTGGQQQNGQQQGGQQSNGQQRSSGTGGN</sequence>
<organism evidence="3 4">
    <name type="scientific">Actinomadura miaoliensis</name>
    <dbReference type="NCBI Taxonomy" id="430685"/>
    <lineage>
        <taxon>Bacteria</taxon>
        <taxon>Bacillati</taxon>
        <taxon>Actinomycetota</taxon>
        <taxon>Actinomycetes</taxon>
        <taxon>Streptosporangiales</taxon>
        <taxon>Thermomonosporaceae</taxon>
        <taxon>Actinomadura</taxon>
    </lineage>
</organism>
<keyword evidence="4" id="KW-1185">Reference proteome</keyword>
<evidence type="ECO:0000256" key="1">
    <source>
        <dbReference type="SAM" id="MobiDB-lite"/>
    </source>
</evidence>
<keyword evidence="2" id="KW-1133">Transmembrane helix</keyword>
<evidence type="ECO:0000313" key="4">
    <source>
        <dbReference type="Proteomes" id="UP001500683"/>
    </source>
</evidence>
<comment type="caution">
    <text evidence="3">The sequence shown here is derived from an EMBL/GenBank/DDBJ whole genome shotgun (WGS) entry which is preliminary data.</text>
</comment>
<proteinExistence type="predicted"/>
<evidence type="ECO:0000313" key="3">
    <source>
        <dbReference type="EMBL" id="GAA4064777.1"/>
    </source>
</evidence>
<feature type="transmembrane region" description="Helical" evidence="2">
    <location>
        <begin position="87"/>
        <end position="108"/>
    </location>
</feature>
<feature type="region of interest" description="Disordered" evidence="1">
    <location>
        <begin position="1"/>
        <end position="50"/>
    </location>
</feature>
<reference evidence="4" key="1">
    <citation type="journal article" date="2019" name="Int. J. Syst. Evol. Microbiol.">
        <title>The Global Catalogue of Microorganisms (GCM) 10K type strain sequencing project: providing services to taxonomists for standard genome sequencing and annotation.</title>
        <authorList>
            <consortium name="The Broad Institute Genomics Platform"/>
            <consortium name="The Broad Institute Genome Sequencing Center for Infectious Disease"/>
            <person name="Wu L."/>
            <person name="Ma J."/>
        </authorList>
    </citation>
    <scope>NUCLEOTIDE SEQUENCE [LARGE SCALE GENOMIC DNA]</scope>
    <source>
        <strain evidence="4">JCM 16702</strain>
    </source>
</reference>
<evidence type="ECO:0008006" key="5">
    <source>
        <dbReference type="Google" id="ProtNLM"/>
    </source>
</evidence>
<evidence type="ECO:0000256" key="2">
    <source>
        <dbReference type="SAM" id="Phobius"/>
    </source>
</evidence>